<evidence type="ECO:0000313" key="6">
    <source>
        <dbReference type="EMBL" id="MDZ5474044.1"/>
    </source>
</evidence>
<dbReference type="InterPro" id="IPR012292">
    <property type="entry name" value="Globin/Proto"/>
</dbReference>
<protein>
    <submittedName>
        <fullName evidence="6">Globin-coupled sensor protein</fullName>
    </submittedName>
</protein>
<comment type="caution">
    <text evidence="6">The sequence shown here is derived from an EMBL/GenBank/DDBJ whole genome shotgun (WGS) entry which is preliminary data.</text>
</comment>
<organism evidence="6 7">
    <name type="scientific">Robertmurraya mangrovi</name>
    <dbReference type="NCBI Taxonomy" id="3098077"/>
    <lineage>
        <taxon>Bacteria</taxon>
        <taxon>Bacillati</taxon>
        <taxon>Bacillota</taxon>
        <taxon>Bacilli</taxon>
        <taxon>Bacillales</taxon>
        <taxon>Bacillaceae</taxon>
        <taxon>Robertmurraya</taxon>
    </lineage>
</organism>
<dbReference type="SUPFAM" id="SSF46458">
    <property type="entry name" value="Globin-like"/>
    <property type="match status" value="1"/>
</dbReference>
<accession>A0ABU5J3Q4</accession>
<dbReference type="Pfam" id="PF00015">
    <property type="entry name" value="MCPsignal"/>
    <property type="match status" value="1"/>
</dbReference>
<dbReference type="RefSeq" id="WP_322448336.1">
    <property type="nucleotide sequence ID" value="NZ_JAXOFX010000019.1"/>
</dbReference>
<feature type="coiled-coil region" evidence="4">
    <location>
        <begin position="180"/>
        <end position="214"/>
    </location>
</feature>
<dbReference type="InterPro" id="IPR039379">
    <property type="entry name" value="Protoglobin_sensor_dom"/>
</dbReference>
<gene>
    <name evidence="6" type="ORF">SM124_20180</name>
</gene>
<dbReference type="PANTHER" id="PTHR32089">
    <property type="entry name" value="METHYL-ACCEPTING CHEMOTAXIS PROTEIN MCPB"/>
    <property type="match status" value="1"/>
</dbReference>
<sequence>MFFQLKKNDKVYAPSMDFPAKSSILHIENHKIAERTQYMGFAKEHLIALQEAQPVVLPLLDELLNKVLDHLFQFPLLKGIATSQTSRDRLYHVFFHYFKSLLSGELDDAYFAMRKRIGGTHMGAGLPVEWFIATYSAISTLLIPKIVEALHREPEKLTTVLLAVTHVINLDSQLVVDNYLQARITDLKQLNDANESLQRELNSISQEVAASVQQTEASISETSGKAEQIKSETEMTQKSSKNLLNLTNMNQHQMDEMFTTFETVLDEVDTSLSGIESLKSISGKIITMTKGIEDIADQTNLLALNASIEAARAGEEGRGFAVVATEVRKLAENSKSMSSQIKSLIDDSDHQINDLLKLLSSMNESTQQSKTKIQDVKTGLLTVKMEMEQYLDMFDRNKLDLDTIVSSIKEINETITNLSVLANTLLERAEEGRN</sequence>
<name>A0ABU5J3Q4_9BACI</name>
<reference evidence="6 7" key="1">
    <citation type="submission" date="2023-11" db="EMBL/GenBank/DDBJ databases">
        <title>Bacillus jintuensis, isolated from a mudflat on the Beibu Gulf coast.</title>
        <authorList>
            <person name="Li M."/>
        </authorList>
    </citation>
    <scope>NUCLEOTIDE SEQUENCE [LARGE SCALE GENOMIC DNA]</scope>
    <source>
        <strain evidence="6 7">31A1R</strain>
    </source>
</reference>
<dbReference type="Gene3D" id="1.10.287.950">
    <property type="entry name" value="Methyl-accepting chemotaxis protein"/>
    <property type="match status" value="1"/>
</dbReference>
<dbReference type="SUPFAM" id="SSF58104">
    <property type="entry name" value="Methyl-accepting chemotaxis protein (MCP) signaling domain"/>
    <property type="match status" value="1"/>
</dbReference>
<comment type="similarity">
    <text evidence="2">Belongs to the methyl-accepting chemotaxis (MCP) protein family.</text>
</comment>
<dbReference type="SMART" id="SM00283">
    <property type="entry name" value="MA"/>
    <property type="match status" value="1"/>
</dbReference>
<evidence type="ECO:0000313" key="7">
    <source>
        <dbReference type="Proteomes" id="UP001290455"/>
    </source>
</evidence>
<keyword evidence="4" id="KW-0175">Coiled coil</keyword>
<dbReference type="Pfam" id="PF11563">
    <property type="entry name" value="Protoglobin"/>
    <property type="match status" value="1"/>
</dbReference>
<dbReference type="InterPro" id="IPR009050">
    <property type="entry name" value="Globin-like_sf"/>
</dbReference>
<evidence type="ECO:0000256" key="2">
    <source>
        <dbReference type="ARBA" id="ARBA00029447"/>
    </source>
</evidence>
<dbReference type="InterPro" id="IPR004089">
    <property type="entry name" value="MCPsignal_dom"/>
</dbReference>
<feature type="domain" description="Methyl-accepting transducer" evidence="5">
    <location>
        <begin position="200"/>
        <end position="419"/>
    </location>
</feature>
<dbReference type="Proteomes" id="UP001290455">
    <property type="component" value="Unassembled WGS sequence"/>
</dbReference>
<dbReference type="CDD" id="cd01068">
    <property type="entry name" value="globin_sensor"/>
    <property type="match status" value="1"/>
</dbReference>
<proteinExistence type="inferred from homology"/>
<dbReference type="PANTHER" id="PTHR32089:SF112">
    <property type="entry name" value="LYSOZYME-LIKE PROTEIN-RELATED"/>
    <property type="match status" value="1"/>
</dbReference>
<evidence type="ECO:0000256" key="4">
    <source>
        <dbReference type="SAM" id="Coils"/>
    </source>
</evidence>
<dbReference type="PROSITE" id="PS50111">
    <property type="entry name" value="CHEMOTAXIS_TRANSDUC_2"/>
    <property type="match status" value="1"/>
</dbReference>
<dbReference type="PRINTS" id="PR00260">
    <property type="entry name" value="CHEMTRNSDUCR"/>
</dbReference>
<keyword evidence="7" id="KW-1185">Reference proteome</keyword>
<dbReference type="InterPro" id="IPR004090">
    <property type="entry name" value="Chemotax_Me-accpt_rcpt"/>
</dbReference>
<dbReference type="Gene3D" id="1.10.490.10">
    <property type="entry name" value="Globins"/>
    <property type="match status" value="1"/>
</dbReference>
<dbReference type="InterPro" id="IPR044398">
    <property type="entry name" value="Globin-sensor_dom"/>
</dbReference>
<evidence type="ECO:0000256" key="3">
    <source>
        <dbReference type="PROSITE-ProRule" id="PRU00284"/>
    </source>
</evidence>
<keyword evidence="1 3" id="KW-0807">Transducer</keyword>
<evidence type="ECO:0000256" key="1">
    <source>
        <dbReference type="ARBA" id="ARBA00023224"/>
    </source>
</evidence>
<evidence type="ECO:0000259" key="5">
    <source>
        <dbReference type="PROSITE" id="PS50111"/>
    </source>
</evidence>
<dbReference type="EMBL" id="JAXOFX010000019">
    <property type="protein sequence ID" value="MDZ5474044.1"/>
    <property type="molecule type" value="Genomic_DNA"/>
</dbReference>